<protein>
    <recommendedName>
        <fullName evidence="6">DUF4965 domain-containing protein</fullName>
    </recommendedName>
</protein>
<dbReference type="PANTHER" id="PTHR31987:SF1">
    <property type="entry name" value="GLUTAMINASE A"/>
    <property type="match status" value="1"/>
</dbReference>
<dbReference type="InterPro" id="IPR032514">
    <property type="entry name" value="GtaA_central"/>
</dbReference>
<feature type="domain" description="DUF4964" evidence="1">
    <location>
        <begin position="3"/>
        <end position="58"/>
    </location>
</feature>
<feature type="domain" description="Glutaminase A N-terminal" evidence="3">
    <location>
        <begin position="195"/>
        <end position="274"/>
    </location>
</feature>
<gene>
    <name evidence="4" type="ORF">FC75_GL000428</name>
</gene>
<dbReference type="STRING" id="1423730.FC75_GL000428"/>
<name>A0A0R2FL30_9LACO</name>
<accession>A0A0R2FL30</accession>
<evidence type="ECO:0008006" key="6">
    <source>
        <dbReference type="Google" id="ProtNLM"/>
    </source>
</evidence>
<proteinExistence type="predicted"/>
<dbReference type="InterPro" id="IPR052743">
    <property type="entry name" value="Glutaminase_GtaA"/>
</dbReference>
<dbReference type="InterPro" id="IPR032515">
    <property type="entry name" value="DUF4964"/>
</dbReference>
<organism evidence="4 5">
    <name type="scientific">Lacticaseibacillus camelliae DSM 22697 = JCM 13995</name>
    <dbReference type="NCBI Taxonomy" id="1423730"/>
    <lineage>
        <taxon>Bacteria</taxon>
        <taxon>Bacillati</taxon>
        <taxon>Bacillota</taxon>
        <taxon>Bacilli</taxon>
        <taxon>Lactobacillales</taxon>
        <taxon>Lactobacillaceae</taxon>
        <taxon>Lacticaseibacillus</taxon>
    </lineage>
</organism>
<dbReference type="Pfam" id="PF16335">
    <property type="entry name" value="GtaA_6_Hairpin"/>
    <property type="match status" value="1"/>
</dbReference>
<dbReference type="Pfam" id="PF17168">
    <property type="entry name" value="DUF5127"/>
    <property type="match status" value="2"/>
</dbReference>
<dbReference type="Proteomes" id="UP000050865">
    <property type="component" value="Unassembled WGS sequence"/>
</dbReference>
<sequence length="664" mass="73726">MERIPSVPLVVNDPYFSIWSPADRLTDVNTVSWTGKKMPIKATLVIDGQPLRVIGTDEHLPAMRQSDLVIEPTQTIAAFEAAGVALELRFAQRFDLSKLETIAEPITYFSAKATVLDGQAHDLKLSVSLDACITYEHLEPGRLAARHFDMSNSQSVCVGKSRQTPLNGSGDLTDIDWGYLYLACPADGRSQVNAVSDWQDHALRGDLDLSTTAEAVGHLLIAYDDVQSINYFGHIQSAYWKQEWPSMPALLDRRTVELPEILADCQRLDRDLDQQAETVGGDAYRLVCATAYRQAIADHKLIRDETGQPILLGKECTSNGCLGTVDVSFPVSPLFLAYNPALVQALLRPVFRFAALPAWPYQYAPHDVGRYPYATGQVYGLSHPRTPNDGIHLEGFDTVPMLYQYPANADLYREYYQMPLEESADMVLLACASDAKLHNGFVAQHRAQLLSWADYLIQNGQDPADQLCTDDFSGHLAHNVNLALKAVLAIGALGQSLTEAGLTAEAGKLIDAAKRMAAQWEQEAASTTDTRLAFDKPETWSTKYNLIWDDLLDLHLISPEVKQRELNRYQAELKPYGVPLDGRDTVVKADWLMWAASEAVGTADLTQFVTPLAKFLHETPDRVPFSDRFDAVSGRDIEWYNRSVIGGVFMPILRQQQLAEKAAK</sequence>
<comment type="caution">
    <text evidence="4">The sequence shown here is derived from an EMBL/GenBank/DDBJ whole genome shotgun (WGS) entry which is preliminary data.</text>
</comment>
<dbReference type="AlphaFoldDB" id="A0A0R2FL30"/>
<dbReference type="RefSeq" id="WP_056988965.1">
    <property type="nucleotide sequence ID" value="NZ_AYZJ01000011.1"/>
</dbReference>
<evidence type="ECO:0000313" key="4">
    <source>
        <dbReference type="EMBL" id="KRN25404.1"/>
    </source>
</evidence>
<dbReference type="PANTHER" id="PTHR31987">
    <property type="entry name" value="GLUTAMINASE A-RELATED"/>
    <property type="match status" value="1"/>
</dbReference>
<dbReference type="PATRIC" id="fig|1423730.4.peg.447"/>
<dbReference type="InterPro" id="IPR033433">
    <property type="entry name" value="GtaA_N"/>
</dbReference>
<evidence type="ECO:0000259" key="1">
    <source>
        <dbReference type="Pfam" id="PF16334"/>
    </source>
</evidence>
<dbReference type="EMBL" id="AYZJ01000011">
    <property type="protein sequence ID" value="KRN25404.1"/>
    <property type="molecule type" value="Genomic_DNA"/>
</dbReference>
<feature type="domain" description="Glutaminase A N-terminal" evidence="3">
    <location>
        <begin position="73"/>
        <end position="188"/>
    </location>
</feature>
<keyword evidence="5" id="KW-1185">Reference proteome</keyword>
<evidence type="ECO:0000259" key="3">
    <source>
        <dbReference type="Pfam" id="PF17168"/>
    </source>
</evidence>
<feature type="domain" description="Glutaminase A central" evidence="2">
    <location>
        <begin position="281"/>
        <end position="650"/>
    </location>
</feature>
<dbReference type="Pfam" id="PF16334">
    <property type="entry name" value="DUF4964"/>
    <property type="match status" value="1"/>
</dbReference>
<evidence type="ECO:0000259" key="2">
    <source>
        <dbReference type="Pfam" id="PF16335"/>
    </source>
</evidence>
<evidence type="ECO:0000313" key="5">
    <source>
        <dbReference type="Proteomes" id="UP000050865"/>
    </source>
</evidence>
<reference evidence="4 5" key="1">
    <citation type="journal article" date="2015" name="Genome Announc.">
        <title>Expanding the biotechnology potential of lactobacilli through comparative genomics of 213 strains and associated genera.</title>
        <authorList>
            <person name="Sun Z."/>
            <person name="Harris H.M."/>
            <person name="McCann A."/>
            <person name="Guo C."/>
            <person name="Argimon S."/>
            <person name="Zhang W."/>
            <person name="Yang X."/>
            <person name="Jeffery I.B."/>
            <person name="Cooney J.C."/>
            <person name="Kagawa T.F."/>
            <person name="Liu W."/>
            <person name="Song Y."/>
            <person name="Salvetti E."/>
            <person name="Wrobel A."/>
            <person name="Rasinkangas P."/>
            <person name="Parkhill J."/>
            <person name="Rea M.C."/>
            <person name="O'Sullivan O."/>
            <person name="Ritari J."/>
            <person name="Douillard F.P."/>
            <person name="Paul Ross R."/>
            <person name="Yang R."/>
            <person name="Briner A.E."/>
            <person name="Felis G.E."/>
            <person name="de Vos W.M."/>
            <person name="Barrangou R."/>
            <person name="Klaenhammer T.R."/>
            <person name="Caufield P.W."/>
            <person name="Cui Y."/>
            <person name="Zhang H."/>
            <person name="O'Toole P.W."/>
        </authorList>
    </citation>
    <scope>NUCLEOTIDE SEQUENCE [LARGE SCALE GENOMIC DNA]</scope>
    <source>
        <strain evidence="4 5">DSM 22697</strain>
    </source>
</reference>